<comment type="function">
    <text evidence="10">Catalyzes the reduction of fatty acyl-CoA to fatty alcohols.</text>
</comment>
<evidence type="ECO:0000259" key="11">
    <source>
        <dbReference type="Pfam" id="PF03015"/>
    </source>
</evidence>
<evidence type="ECO:0000313" key="13">
    <source>
        <dbReference type="EMBL" id="KAK3926492.1"/>
    </source>
</evidence>
<dbReference type="GO" id="GO:0016020">
    <property type="term" value="C:membrane"/>
    <property type="evidence" value="ECO:0007669"/>
    <property type="project" value="UniProtKB-SubCell"/>
</dbReference>
<dbReference type="EMBL" id="JAHWGI010001262">
    <property type="protein sequence ID" value="KAK3926492.1"/>
    <property type="molecule type" value="Genomic_DNA"/>
</dbReference>
<keyword evidence="14" id="KW-1185">Reference proteome</keyword>
<dbReference type="Proteomes" id="UP001219518">
    <property type="component" value="Unassembled WGS sequence"/>
</dbReference>
<evidence type="ECO:0000256" key="5">
    <source>
        <dbReference type="ARBA" id="ARBA00022857"/>
    </source>
</evidence>
<dbReference type="GO" id="GO:0035336">
    <property type="term" value="P:long-chain fatty-acyl-CoA metabolic process"/>
    <property type="evidence" value="ECO:0007669"/>
    <property type="project" value="TreeGrafter"/>
</dbReference>
<keyword evidence="3 10" id="KW-0444">Lipid biosynthesis</keyword>
<dbReference type="InterPro" id="IPR013120">
    <property type="entry name" value="FAR_NAD-bd"/>
</dbReference>
<evidence type="ECO:0000256" key="9">
    <source>
        <dbReference type="ARBA" id="ARBA00052530"/>
    </source>
</evidence>
<dbReference type="InterPro" id="IPR033640">
    <property type="entry name" value="FAR_C"/>
</dbReference>
<dbReference type="GO" id="GO:0080019">
    <property type="term" value="F:alcohol-forming very long-chain fatty acyl-CoA reductase activity"/>
    <property type="evidence" value="ECO:0007669"/>
    <property type="project" value="InterPro"/>
</dbReference>
<dbReference type="CDD" id="cd09071">
    <property type="entry name" value="FAR_C"/>
    <property type="match status" value="1"/>
</dbReference>
<protein>
    <recommendedName>
        <fullName evidence="10">Fatty acyl-CoA reductase</fullName>
        <ecNumber evidence="10">1.2.1.84</ecNumber>
    </recommendedName>
</protein>
<reference evidence="13" key="1">
    <citation type="submission" date="2021-07" db="EMBL/GenBank/DDBJ databases">
        <authorList>
            <person name="Catto M.A."/>
            <person name="Jacobson A."/>
            <person name="Kennedy G."/>
            <person name="Labadie P."/>
            <person name="Hunt B.G."/>
            <person name="Srinivasan R."/>
        </authorList>
    </citation>
    <scope>NUCLEOTIDE SEQUENCE</scope>
    <source>
        <strain evidence="13">PL_HMW_Pooled</strain>
        <tissue evidence="13">Head</tissue>
    </source>
</reference>
<organism evidence="13 14">
    <name type="scientific">Frankliniella fusca</name>
    <dbReference type="NCBI Taxonomy" id="407009"/>
    <lineage>
        <taxon>Eukaryota</taxon>
        <taxon>Metazoa</taxon>
        <taxon>Ecdysozoa</taxon>
        <taxon>Arthropoda</taxon>
        <taxon>Hexapoda</taxon>
        <taxon>Insecta</taxon>
        <taxon>Pterygota</taxon>
        <taxon>Neoptera</taxon>
        <taxon>Paraneoptera</taxon>
        <taxon>Thysanoptera</taxon>
        <taxon>Terebrantia</taxon>
        <taxon>Thripoidea</taxon>
        <taxon>Thripidae</taxon>
        <taxon>Frankliniella</taxon>
    </lineage>
</organism>
<comment type="subcellular location">
    <subcellularLocation>
        <location evidence="1">Membrane</location>
        <topology evidence="1">Multi-pass membrane protein</topology>
    </subcellularLocation>
</comment>
<feature type="domain" description="Thioester reductase (TE)" evidence="12">
    <location>
        <begin position="18"/>
        <end position="290"/>
    </location>
</feature>
<reference evidence="13" key="2">
    <citation type="journal article" date="2023" name="BMC Genomics">
        <title>Pest status, molecular evolution, and epigenetic factors derived from the genome assembly of Frankliniella fusca, a thysanopteran phytovirus vector.</title>
        <authorList>
            <person name="Catto M.A."/>
            <person name="Labadie P.E."/>
            <person name="Jacobson A.L."/>
            <person name="Kennedy G.G."/>
            <person name="Srinivasan R."/>
            <person name="Hunt B.G."/>
        </authorList>
    </citation>
    <scope>NUCLEOTIDE SEQUENCE</scope>
    <source>
        <strain evidence="13">PL_HMW_Pooled</strain>
    </source>
</reference>
<evidence type="ECO:0000256" key="4">
    <source>
        <dbReference type="ARBA" id="ARBA00022692"/>
    </source>
</evidence>
<dbReference type="PANTHER" id="PTHR11011:SF45">
    <property type="entry name" value="FATTY ACYL-COA REDUCTASE CG8306-RELATED"/>
    <property type="match status" value="1"/>
</dbReference>
<name>A0AAE1HS98_9NEOP</name>
<keyword evidence="10" id="KW-0560">Oxidoreductase</keyword>
<accession>A0AAE1HS98</accession>
<keyword evidence="4 10" id="KW-0812">Transmembrane</keyword>
<dbReference type="EC" id="1.2.1.84" evidence="10"/>
<dbReference type="InterPro" id="IPR026055">
    <property type="entry name" value="FAR"/>
</dbReference>
<dbReference type="Gene3D" id="3.40.50.720">
    <property type="entry name" value="NAD(P)-binding Rossmann-like Domain"/>
    <property type="match status" value="1"/>
</dbReference>
<evidence type="ECO:0000256" key="3">
    <source>
        <dbReference type="ARBA" id="ARBA00022516"/>
    </source>
</evidence>
<comment type="catalytic activity">
    <reaction evidence="9 10">
        <text>a long-chain fatty acyl-CoA + 2 NADPH + 2 H(+) = a long-chain primary fatty alcohol + 2 NADP(+) + CoA</text>
        <dbReference type="Rhea" id="RHEA:52716"/>
        <dbReference type="ChEBI" id="CHEBI:15378"/>
        <dbReference type="ChEBI" id="CHEBI:57287"/>
        <dbReference type="ChEBI" id="CHEBI:57783"/>
        <dbReference type="ChEBI" id="CHEBI:58349"/>
        <dbReference type="ChEBI" id="CHEBI:77396"/>
        <dbReference type="ChEBI" id="CHEBI:83139"/>
        <dbReference type="EC" id="1.2.1.84"/>
    </reaction>
</comment>
<evidence type="ECO:0000256" key="8">
    <source>
        <dbReference type="ARBA" id="ARBA00023136"/>
    </source>
</evidence>
<sequence length="512" mass="57499">MPSASAVSDFYRGADVFVTGATGFVGVALLEKLLRSCPDVGNIYCLMRPKRGKDISTRAEEFPKNLVFEKLIEKHGTDVFKKIIPVAGEIGEENLGLSPEDRKTLQANVQVAFHCAATLDFEANLKTTVTINLLGTRRIVELCSGMKKLKALVHVSSAYVNSNLKVQIDEKLYPVPESANKIIEMASSLSDAALEEATPKILGDHPNTYTFTKALAEHEVAKGFEKFPAVVVRPSMITCAWKEPVPGWINSKNGPSGFFMGAAKGVVRRLPVGKNLVYDYIPVDVVVNEMLVSAWHTATNKPKEMPVYHITSSTCNPFRWATIEKRIPQQLDSLPLKAAVWYPTLKLLPSLTLFRISAIFVHFLPAYFFDALTMIAGGRPILVRLHKNVSKSLGRLAPFIFQEWFFDNKRTLELHESLSPADKETFGIDIRSIQWNDYFEHMHAGVRRYLNNEEPKTLPAAKKKHRTLYYLNILVQIGFLTSIWFCISRLLGMTMASTFWLYPVLSVLFNLL</sequence>
<evidence type="ECO:0000256" key="2">
    <source>
        <dbReference type="ARBA" id="ARBA00005928"/>
    </source>
</evidence>
<feature type="transmembrane region" description="Helical" evidence="10">
    <location>
        <begin position="468"/>
        <end position="485"/>
    </location>
</feature>
<keyword evidence="5 10" id="KW-0521">NADP</keyword>
<dbReference type="SUPFAM" id="SSF51735">
    <property type="entry name" value="NAD(P)-binding Rossmann-fold domains"/>
    <property type="match status" value="1"/>
</dbReference>
<dbReference type="GO" id="GO:0102965">
    <property type="term" value="F:alcohol-forming long-chain fatty acyl-CoA reductase activity"/>
    <property type="evidence" value="ECO:0007669"/>
    <property type="project" value="UniProtKB-EC"/>
</dbReference>
<keyword evidence="8 10" id="KW-0472">Membrane</keyword>
<proteinExistence type="inferred from homology"/>
<feature type="domain" description="Fatty acyl-CoA reductase C-terminal" evidence="11">
    <location>
        <begin position="362"/>
        <end position="453"/>
    </location>
</feature>
<dbReference type="Pfam" id="PF07993">
    <property type="entry name" value="NAD_binding_4"/>
    <property type="match status" value="1"/>
</dbReference>
<evidence type="ECO:0000256" key="1">
    <source>
        <dbReference type="ARBA" id="ARBA00004141"/>
    </source>
</evidence>
<dbReference type="Pfam" id="PF03015">
    <property type="entry name" value="Sterile"/>
    <property type="match status" value="1"/>
</dbReference>
<evidence type="ECO:0000256" key="7">
    <source>
        <dbReference type="ARBA" id="ARBA00023098"/>
    </source>
</evidence>
<dbReference type="AlphaFoldDB" id="A0AAE1HS98"/>
<evidence type="ECO:0000259" key="12">
    <source>
        <dbReference type="Pfam" id="PF07993"/>
    </source>
</evidence>
<dbReference type="GO" id="GO:0005777">
    <property type="term" value="C:peroxisome"/>
    <property type="evidence" value="ECO:0007669"/>
    <property type="project" value="TreeGrafter"/>
</dbReference>
<feature type="transmembrane region" description="Helical" evidence="10">
    <location>
        <begin position="353"/>
        <end position="377"/>
    </location>
</feature>
<comment type="caution">
    <text evidence="13">The sequence shown here is derived from an EMBL/GenBank/DDBJ whole genome shotgun (WGS) entry which is preliminary data.</text>
</comment>
<evidence type="ECO:0000256" key="10">
    <source>
        <dbReference type="RuleBase" id="RU363097"/>
    </source>
</evidence>
<comment type="similarity">
    <text evidence="2 10">Belongs to the fatty acyl-CoA reductase family.</text>
</comment>
<dbReference type="PANTHER" id="PTHR11011">
    <property type="entry name" value="MALE STERILITY PROTEIN 2-RELATED"/>
    <property type="match status" value="1"/>
</dbReference>
<dbReference type="InterPro" id="IPR036291">
    <property type="entry name" value="NAD(P)-bd_dom_sf"/>
</dbReference>
<dbReference type="CDD" id="cd05236">
    <property type="entry name" value="FAR-N_SDR_e"/>
    <property type="match status" value="1"/>
</dbReference>
<evidence type="ECO:0000313" key="14">
    <source>
        <dbReference type="Proteomes" id="UP001219518"/>
    </source>
</evidence>
<dbReference type="FunFam" id="3.40.50.720:FF:000143">
    <property type="entry name" value="Fatty acyl-CoA reductase"/>
    <property type="match status" value="1"/>
</dbReference>
<evidence type="ECO:0000256" key="6">
    <source>
        <dbReference type="ARBA" id="ARBA00022989"/>
    </source>
</evidence>
<keyword evidence="6 10" id="KW-1133">Transmembrane helix</keyword>
<gene>
    <name evidence="13" type="ORF">KUF71_014709</name>
</gene>
<keyword evidence="7 10" id="KW-0443">Lipid metabolism</keyword>